<accession>N0BFG7</accession>
<dbReference type="NCBIfam" id="NF004739">
    <property type="entry name" value="PRK06075.1"/>
    <property type="match status" value="1"/>
</dbReference>
<dbReference type="SUPFAM" id="SSF56762">
    <property type="entry name" value="HydB/Nqo4-like"/>
    <property type="match status" value="1"/>
</dbReference>
<dbReference type="Gene3D" id="1.10.645.10">
    <property type="entry name" value="Cytochrome-c3 Hydrogenase, chain B"/>
    <property type="match status" value="1"/>
</dbReference>
<dbReference type="KEGG" id="ast:Asulf_01802"/>
<evidence type="ECO:0000256" key="4">
    <source>
        <dbReference type="ARBA" id="ARBA00023027"/>
    </source>
</evidence>
<dbReference type="PANTHER" id="PTHR11993:SF10">
    <property type="entry name" value="NADH DEHYDROGENASE [UBIQUINONE] IRON-SULFUR PROTEIN 2, MITOCHONDRIAL"/>
    <property type="match status" value="1"/>
</dbReference>
<keyword evidence="8" id="KW-1185">Reference proteome</keyword>
<dbReference type="Proteomes" id="UP000013307">
    <property type="component" value="Chromosome"/>
</dbReference>
<dbReference type="OrthoDB" id="43567at2157"/>
<evidence type="ECO:0000256" key="2">
    <source>
        <dbReference type="ARBA" id="ARBA00022448"/>
    </source>
</evidence>
<evidence type="ECO:0000313" key="7">
    <source>
        <dbReference type="EMBL" id="AGK61773.1"/>
    </source>
</evidence>
<feature type="domain" description="NADH-quinone oxidoreductase subunit D" evidence="6">
    <location>
        <begin position="126"/>
        <end position="296"/>
    </location>
</feature>
<keyword evidence="3 5" id="KW-1278">Translocase</keyword>
<dbReference type="PANTHER" id="PTHR11993">
    <property type="entry name" value="NADH-UBIQUINONE OXIDOREDUCTASE 49 KDA SUBUNIT"/>
    <property type="match status" value="1"/>
</dbReference>
<dbReference type="eggNOG" id="arCOG01548">
    <property type="taxonomic scope" value="Archaea"/>
</dbReference>
<gene>
    <name evidence="7" type="ORF">Asulf_01802</name>
</gene>
<evidence type="ECO:0000313" key="8">
    <source>
        <dbReference type="Proteomes" id="UP000013307"/>
    </source>
</evidence>
<dbReference type="GO" id="GO:0048038">
    <property type="term" value="F:quinone binding"/>
    <property type="evidence" value="ECO:0007669"/>
    <property type="project" value="InterPro"/>
</dbReference>
<sequence>MISDMDSVLLNLGPQHPSTHGVLRLIVELEGERVVRVEPVIGYLHRGFEKIAENRNYIQIIPLTDKLDYIASMANNMAYVKAVEELMGIEVPLRAEYIRVMVLELQRIASHLLALGSIGNDLGMPFTLMMYTFREREKILDMFEMLTGARLGYNYMRIGGVSDDLPLGFTDYVRTFLEELEVRMEDYERLVYDNEIFIARTEGIGVLSPDKAINLGATGPVLRGSGVRRDVRKDEPYSIYHELDWKIITGKRGDCLSRVSVWIEEMKMSAEIVEQLLDSIPAGSIRAKVPKVIRPKEGEVYSRIESPRGELGVHLVSDGSARPYRLKIRSPAFCNLSILPHISKDVLLADLIVIIGSLDPVFGEVDR</sequence>
<dbReference type="Pfam" id="PF00346">
    <property type="entry name" value="Complex1_49kDa"/>
    <property type="match status" value="1"/>
</dbReference>
<dbReference type="RefSeq" id="WP_015591371.1">
    <property type="nucleotide sequence ID" value="NC_021169.1"/>
</dbReference>
<dbReference type="GO" id="GO:0051287">
    <property type="term" value="F:NAD binding"/>
    <property type="evidence" value="ECO:0007669"/>
    <property type="project" value="InterPro"/>
</dbReference>
<dbReference type="GeneID" id="15393437"/>
<dbReference type="HOGENOM" id="CLU_015134_1_2_2"/>
<protein>
    <submittedName>
        <fullName evidence="7">NADH dehydrogenase subunit D</fullName>
    </submittedName>
</protein>
<dbReference type="STRING" id="387631.Asulf_01802"/>
<dbReference type="InterPro" id="IPR029014">
    <property type="entry name" value="NiFe-Hase_large"/>
</dbReference>
<dbReference type="HAMAP" id="MF_01358">
    <property type="entry name" value="NDH1_NuoD"/>
    <property type="match status" value="1"/>
</dbReference>
<evidence type="ECO:0000256" key="3">
    <source>
        <dbReference type="ARBA" id="ARBA00022967"/>
    </source>
</evidence>
<comment type="similarity">
    <text evidence="1 5">Belongs to the complex I 49 kDa subunit family.</text>
</comment>
<keyword evidence="4 5" id="KW-0520">NAD</keyword>
<dbReference type="InterPro" id="IPR001135">
    <property type="entry name" value="NADH_Q_OxRdtase_suD"/>
</dbReference>
<dbReference type="EMBL" id="CP005290">
    <property type="protein sequence ID" value="AGK61773.1"/>
    <property type="molecule type" value="Genomic_DNA"/>
</dbReference>
<dbReference type="InterPro" id="IPR014029">
    <property type="entry name" value="NADH_UbQ_OxRdtase_49kDa_CS"/>
</dbReference>
<evidence type="ECO:0000256" key="1">
    <source>
        <dbReference type="ARBA" id="ARBA00005769"/>
    </source>
</evidence>
<evidence type="ECO:0000259" key="6">
    <source>
        <dbReference type="Pfam" id="PF00346"/>
    </source>
</evidence>
<dbReference type="GO" id="GO:0016651">
    <property type="term" value="F:oxidoreductase activity, acting on NAD(P)H"/>
    <property type="evidence" value="ECO:0007669"/>
    <property type="project" value="InterPro"/>
</dbReference>
<keyword evidence="2 5" id="KW-0813">Transport</keyword>
<dbReference type="InterPro" id="IPR022885">
    <property type="entry name" value="NDH1_su_D/H"/>
</dbReference>
<proteinExistence type="inferred from homology"/>
<reference evidence="7 8" key="1">
    <citation type="journal article" date="2013" name="Genome Announc.">
        <title>Complete Genome Sequence of the Thermophilic and Facultatively Chemolithoautotrophic Sulfate Reducer Archaeoglobus sulfaticallidus Strain PM70-1T.</title>
        <authorList>
            <person name="Stokke R."/>
            <person name="Hocking W.P."/>
            <person name="Steinsbu B.O."/>
            <person name="Steen I.H."/>
        </authorList>
    </citation>
    <scope>NUCLEOTIDE SEQUENCE [LARGE SCALE GENOMIC DNA]</scope>
    <source>
        <strain evidence="7">PM70-1</strain>
    </source>
</reference>
<dbReference type="PROSITE" id="PS00535">
    <property type="entry name" value="COMPLEX1_49K"/>
    <property type="match status" value="1"/>
</dbReference>
<name>N0BFG7_9EURY</name>
<organism evidence="7 8">
    <name type="scientific">Archaeoglobus sulfaticallidus PM70-1</name>
    <dbReference type="NCBI Taxonomy" id="387631"/>
    <lineage>
        <taxon>Archaea</taxon>
        <taxon>Methanobacteriati</taxon>
        <taxon>Methanobacteriota</taxon>
        <taxon>Archaeoglobi</taxon>
        <taxon>Archaeoglobales</taxon>
        <taxon>Archaeoglobaceae</taxon>
        <taxon>Archaeoglobus</taxon>
    </lineage>
</organism>
<dbReference type="AlphaFoldDB" id="N0BFG7"/>
<evidence type="ECO:0000256" key="5">
    <source>
        <dbReference type="RuleBase" id="RU003685"/>
    </source>
</evidence>